<comment type="caution">
    <text evidence="1">The sequence shown here is derived from an EMBL/GenBank/DDBJ whole genome shotgun (WGS) entry which is preliminary data.</text>
</comment>
<protein>
    <submittedName>
        <fullName evidence="1">Uncharacterized protein</fullName>
    </submittedName>
</protein>
<accession>A0AAE0PWK1</accession>
<proteinExistence type="predicted"/>
<dbReference type="Proteomes" id="UP001274896">
    <property type="component" value="Unassembled WGS sequence"/>
</dbReference>
<dbReference type="AlphaFoldDB" id="A0AAE0PWK1"/>
<feature type="non-terminal residue" evidence="1">
    <location>
        <position position="78"/>
    </location>
</feature>
<evidence type="ECO:0000313" key="1">
    <source>
        <dbReference type="EMBL" id="KAK3509496.1"/>
    </source>
</evidence>
<evidence type="ECO:0000313" key="2">
    <source>
        <dbReference type="Proteomes" id="UP001274896"/>
    </source>
</evidence>
<dbReference type="EMBL" id="JAUCMX010000027">
    <property type="protein sequence ID" value="KAK3509496.1"/>
    <property type="molecule type" value="Genomic_DNA"/>
</dbReference>
<gene>
    <name evidence="1" type="ORF">QTP70_035143</name>
</gene>
<name>A0AAE0PWK1_9TELE</name>
<reference evidence="1" key="1">
    <citation type="submission" date="2023-06" db="EMBL/GenBank/DDBJ databases">
        <title>Male Hemibagrus guttatus genome.</title>
        <authorList>
            <person name="Bian C."/>
        </authorList>
    </citation>
    <scope>NUCLEOTIDE SEQUENCE</scope>
    <source>
        <strain evidence="1">Male_cb2023</strain>
        <tissue evidence="1">Muscle</tissue>
    </source>
</reference>
<organism evidence="1 2">
    <name type="scientific">Hemibagrus guttatus</name>
    <dbReference type="NCBI Taxonomy" id="175788"/>
    <lineage>
        <taxon>Eukaryota</taxon>
        <taxon>Metazoa</taxon>
        <taxon>Chordata</taxon>
        <taxon>Craniata</taxon>
        <taxon>Vertebrata</taxon>
        <taxon>Euteleostomi</taxon>
        <taxon>Actinopterygii</taxon>
        <taxon>Neopterygii</taxon>
        <taxon>Teleostei</taxon>
        <taxon>Ostariophysi</taxon>
        <taxon>Siluriformes</taxon>
        <taxon>Bagridae</taxon>
        <taxon>Hemibagrus</taxon>
    </lineage>
</organism>
<keyword evidence="2" id="KW-1185">Reference proteome</keyword>
<sequence length="78" mass="8831">LKSYNQIADDNVVVTLIINNDESAYRKEVEQLAEWSNVPSTKQPTQPAAMSNMYQSSFGDKTGFQKTKPLKTWWSSMG</sequence>